<dbReference type="InterPro" id="IPR052168">
    <property type="entry name" value="Cytochrome_b561_oxidase"/>
</dbReference>
<evidence type="ECO:0000256" key="4">
    <source>
        <dbReference type="ARBA" id="ARBA00022475"/>
    </source>
</evidence>
<dbReference type="Pfam" id="PF04264">
    <property type="entry name" value="YceI"/>
    <property type="match status" value="1"/>
</dbReference>
<dbReference type="EMBL" id="ONZF01000001">
    <property type="protein sequence ID" value="SPJ22441.1"/>
    <property type="molecule type" value="Genomic_DNA"/>
</dbReference>
<sequence length="392" mass="41486">MPMTNTARRYGTVTKTFHWLTALLIFANIALGLIAQDLSPETQLALKAQVFTIHKTLGLAIFAVAILRILWAVTQQKPAHLHPDRTAETFAAELVHWVLYASLVVIPLSGWITHAATEGFAPIWWPFPQNLPGLVENEAVAAIASTAHWLANWMLAIAIVLHIAGALKHHVLDRDPTLRRMWFGRTEAGGAAPHRTGPALPAAAALYTLAAVAVVGLSADSLVRPEAQASGPTAGAGNWTVQSGSLAIEVMQFGNAVDGGFGQWSADIDFSEETGEGQVTVRVDVFSLTLGSATEQALGPAYFAAEDHPEAVFEGAITPDGDGYVATGPLSLAGESTDVTLPFTLTIDGDTARMEGETTLDRLSFGIGESQDAGTLGLDVPVRVTLTATRAE</sequence>
<dbReference type="InterPro" id="IPR036761">
    <property type="entry name" value="TTHA0802/YceI-like_sf"/>
</dbReference>
<evidence type="ECO:0000256" key="7">
    <source>
        <dbReference type="ARBA" id="ARBA00022723"/>
    </source>
</evidence>
<keyword evidence="7" id="KW-0479">Metal-binding</keyword>
<evidence type="ECO:0000313" key="15">
    <source>
        <dbReference type="EMBL" id="SPJ22441.1"/>
    </source>
</evidence>
<dbReference type="Proteomes" id="UP000244912">
    <property type="component" value="Unassembled WGS sequence"/>
</dbReference>
<dbReference type="SUPFAM" id="SSF101874">
    <property type="entry name" value="YceI-like"/>
    <property type="match status" value="1"/>
</dbReference>
<keyword evidence="11 13" id="KW-0472">Membrane</keyword>
<feature type="domain" description="Lipid/polyisoprenoid-binding YceI-like" evidence="14">
    <location>
        <begin position="238"/>
        <end position="389"/>
    </location>
</feature>
<dbReference type="InterPro" id="IPR007372">
    <property type="entry name" value="Lipid/polyisoprenoid-bd_YceI"/>
</dbReference>
<dbReference type="SUPFAM" id="SSF81342">
    <property type="entry name" value="Transmembrane di-heme cytochromes"/>
    <property type="match status" value="1"/>
</dbReference>
<keyword evidence="9 13" id="KW-1133">Transmembrane helix</keyword>
<keyword evidence="4" id="KW-1003">Cell membrane</keyword>
<proteinExistence type="inferred from homology"/>
<gene>
    <name evidence="15" type="primary">yceJ</name>
    <name evidence="15" type="ORF">PAA8504_00234</name>
</gene>
<accession>A0A2R8BQM9</accession>
<evidence type="ECO:0000256" key="13">
    <source>
        <dbReference type="SAM" id="Phobius"/>
    </source>
</evidence>
<dbReference type="AlphaFoldDB" id="A0A2R8BQM9"/>
<comment type="similarity">
    <text evidence="12">Belongs to the cytochrome b561 family.</text>
</comment>
<feature type="transmembrane region" description="Helical" evidence="13">
    <location>
        <begin position="150"/>
        <end position="171"/>
    </location>
</feature>
<organism evidence="15 16">
    <name type="scientific">Palleronia abyssalis</name>
    <dbReference type="NCBI Taxonomy" id="1501240"/>
    <lineage>
        <taxon>Bacteria</taxon>
        <taxon>Pseudomonadati</taxon>
        <taxon>Pseudomonadota</taxon>
        <taxon>Alphaproteobacteria</taxon>
        <taxon>Rhodobacterales</taxon>
        <taxon>Roseobacteraceae</taxon>
        <taxon>Palleronia</taxon>
    </lineage>
</organism>
<dbReference type="PANTHER" id="PTHR30529:SF7">
    <property type="entry name" value="CYTOCHROME B561 BACTERIAL_NI-HYDROGENASE DOMAIN-CONTAINING PROTEIN"/>
    <property type="match status" value="1"/>
</dbReference>
<comment type="subcellular location">
    <subcellularLocation>
        <location evidence="2">Cell membrane</location>
        <topology evidence="2">Multi-pass membrane protein</topology>
    </subcellularLocation>
</comment>
<dbReference type="GO" id="GO:0046872">
    <property type="term" value="F:metal ion binding"/>
    <property type="evidence" value="ECO:0007669"/>
    <property type="project" value="UniProtKB-KW"/>
</dbReference>
<dbReference type="GO" id="GO:0022904">
    <property type="term" value="P:respiratory electron transport chain"/>
    <property type="evidence" value="ECO:0007669"/>
    <property type="project" value="InterPro"/>
</dbReference>
<reference evidence="15 16" key="1">
    <citation type="submission" date="2018-03" db="EMBL/GenBank/DDBJ databases">
        <authorList>
            <person name="Keele B.F."/>
        </authorList>
    </citation>
    <scope>NUCLEOTIDE SEQUENCE [LARGE SCALE GENOMIC DNA]</scope>
    <source>
        <strain evidence="15 16">CECT 8504</strain>
    </source>
</reference>
<evidence type="ECO:0000256" key="10">
    <source>
        <dbReference type="ARBA" id="ARBA00023004"/>
    </source>
</evidence>
<keyword evidence="10" id="KW-0408">Iron</keyword>
<name>A0A2R8BQM9_9RHOB</name>
<dbReference type="SMART" id="SM00867">
    <property type="entry name" value="YceI"/>
    <property type="match status" value="1"/>
</dbReference>
<keyword evidence="3" id="KW-0813">Transport</keyword>
<dbReference type="InterPro" id="IPR011577">
    <property type="entry name" value="Cyt_b561_bac/Ni-Hgenase"/>
</dbReference>
<evidence type="ECO:0000256" key="1">
    <source>
        <dbReference type="ARBA" id="ARBA00001970"/>
    </source>
</evidence>
<feature type="transmembrane region" description="Helical" evidence="13">
    <location>
        <begin position="56"/>
        <end position="73"/>
    </location>
</feature>
<evidence type="ECO:0000259" key="14">
    <source>
        <dbReference type="SMART" id="SM00867"/>
    </source>
</evidence>
<evidence type="ECO:0000256" key="12">
    <source>
        <dbReference type="ARBA" id="ARBA00037975"/>
    </source>
</evidence>
<dbReference type="InterPro" id="IPR016174">
    <property type="entry name" value="Di-haem_cyt_TM"/>
</dbReference>
<evidence type="ECO:0000313" key="16">
    <source>
        <dbReference type="Proteomes" id="UP000244912"/>
    </source>
</evidence>
<dbReference type="Gene3D" id="2.40.128.110">
    <property type="entry name" value="Lipid/polyisoprenoid-binding, YceI-like"/>
    <property type="match status" value="1"/>
</dbReference>
<evidence type="ECO:0000256" key="6">
    <source>
        <dbReference type="ARBA" id="ARBA00022692"/>
    </source>
</evidence>
<dbReference type="GO" id="GO:0020037">
    <property type="term" value="F:heme binding"/>
    <property type="evidence" value="ECO:0007669"/>
    <property type="project" value="TreeGrafter"/>
</dbReference>
<evidence type="ECO:0000256" key="3">
    <source>
        <dbReference type="ARBA" id="ARBA00022448"/>
    </source>
</evidence>
<protein>
    <submittedName>
        <fullName evidence="15">Cytochrome b561</fullName>
    </submittedName>
</protein>
<evidence type="ECO:0000256" key="5">
    <source>
        <dbReference type="ARBA" id="ARBA00022617"/>
    </source>
</evidence>
<dbReference type="PANTHER" id="PTHR30529">
    <property type="entry name" value="CYTOCHROME B561"/>
    <property type="match status" value="1"/>
</dbReference>
<dbReference type="GO" id="GO:0009055">
    <property type="term" value="F:electron transfer activity"/>
    <property type="evidence" value="ECO:0007669"/>
    <property type="project" value="InterPro"/>
</dbReference>
<evidence type="ECO:0000256" key="9">
    <source>
        <dbReference type="ARBA" id="ARBA00022989"/>
    </source>
</evidence>
<dbReference type="GO" id="GO:0005886">
    <property type="term" value="C:plasma membrane"/>
    <property type="evidence" value="ECO:0007669"/>
    <property type="project" value="UniProtKB-SubCell"/>
</dbReference>
<evidence type="ECO:0000256" key="2">
    <source>
        <dbReference type="ARBA" id="ARBA00004651"/>
    </source>
</evidence>
<dbReference type="OrthoDB" id="1247465at2"/>
<dbReference type="Pfam" id="PF01292">
    <property type="entry name" value="Ni_hydr_CYTB"/>
    <property type="match status" value="1"/>
</dbReference>
<evidence type="ECO:0000256" key="8">
    <source>
        <dbReference type="ARBA" id="ARBA00022982"/>
    </source>
</evidence>
<evidence type="ECO:0000256" key="11">
    <source>
        <dbReference type="ARBA" id="ARBA00023136"/>
    </source>
</evidence>
<keyword evidence="8" id="KW-0249">Electron transport</keyword>
<keyword evidence="6 13" id="KW-0812">Transmembrane</keyword>
<keyword evidence="5" id="KW-0349">Heme</keyword>
<comment type="cofactor">
    <cofactor evidence="1">
        <name>heme b</name>
        <dbReference type="ChEBI" id="CHEBI:60344"/>
    </cofactor>
</comment>
<keyword evidence="16" id="KW-1185">Reference proteome</keyword>
<feature type="transmembrane region" description="Helical" evidence="13">
    <location>
        <begin position="94"/>
        <end position="112"/>
    </location>
</feature>
<dbReference type="Gene3D" id="1.20.950.20">
    <property type="entry name" value="Transmembrane di-heme cytochromes, Chain C"/>
    <property type="match status" value="1"/>
</dbReference>